<keyword evidence="3" id="KW-0479">Metal-binding</keyword>
<dbReference type="PANTHER" id="PTHR15710:SF196">
    <property type="entry name" value="F6A14.12 PROTEIN-RELATED"/>
    <property type="match status" value="1"/>
</dbReference>
<gene>
    <name evidence="8" type="ORF">FSB_LOCUS52175</name>
</gene>
<dbReference type="InterPro" id="IPR001841">
    <property type="entry name" value="Znf_RING"/>
</dbReference>
<dbReference type="AlphaFoldDB" id="A0A2N9IJS7"/>
<protein>
    <recommendedName>
        <fullName evidence="2">RING-type E3 ubiquitin transferase</fullName>
        <ecNumber evidence="2">2.3.2.27</ecNumber>
    </recommendedName>
</protein>
<name>A0A2N9IJS7_FAGSY</name>
<dbReference type="InterPro" id="IPR013083">
    <property type="entry name" value="Znf_RING/FYVE/PHD"/>
</dbReference>
<dbReference type="GO" id="GO:0016567">
    <property type="term" value="P:protein ubiquitination"/>
    <property type="evidence" value="ECO:0007669"/>
    <property type="project" value="TreeGrafter"/>
</dbReference>
<evidence type="ECO:0000256" key="3">
    <source>
        <dbReference type="ARBA" id="ARBA00022723"/>
    </source>
</evidence>
<sequence length="191" mass="21909">MLDEPPLTSYEETYHQCETAWLPKHWVFMSYDNGYHMATLLLHLDIPDHDLAVVLQKIVDVALGIAREAETSRMQQSIDVEITYTTTEFIVIQLPNSIPALPDSIPAIESSIDALENVNTIDSVEKEAFEDSVEKEAFDDSVEKCIICLEEYKIGDLATRMPCFHLYHRDCIARWLEDSQSCPVCRYTMPY</sequence>
<dbReference type="GO" id="GO:0061630">
    <property type="term" value="F:ubiquitin protein ligase activity"/>
    <property type="evidence" value="ECO:0007669"/>
    <property type="project" value="UniProtKB-EC"/>
</dbReference>
<dbReference type="EC" id="2.3.2.27" evidence="2"/>
<evidence type="ECO:0000259" key="7">
    <source>
        <dbReference type="PROSITE" id="PS50089"/>
    </source>
</evidence>
<evidence type="ECO:0000256" key="6">
    <source>
        <dbReference type="PROSITE-ProRule" id="PRU00175"/>
    </source>
</evidence>
<dbReference type="SUPFAM" id="SSF57850">
    <property type="entry name" value="RING/U-box"/>
    <property type="match status" value="1"/>
</dbReference>
<dbReference type="SMART" id="SM00184">
    <property type="entry name" value="RING"/>
    <property type="match status" value="1"/>
</dbReference>
<organism evidence="8">
    <name type="scientific">Fagus sylvatica</name>
    <name type="common">Beechnut</name>
    <dbReference type="NCBI Taxonomy" id="28930"/>
    <lineage>
        <taxon>Eukaryota</taxon>
        <taxon>Viridiplantae</taxon>
        <taxon>Streptophyta</taxon>
        <taxon>Embryophyta</taxon>
        <taxon>Tracheophyta</taxon>
        <taxon>Spermatophyta</taxon>
        <taxon>Magnoliopsida</taxon>
        <taxon>eudicotyledons</taxon>
        <taxon>Gunneridae</taxon>
        <taxon>Pentapetalae</taxon>
        <taxon>rosids</taxon>
        <taxon>fabids</taxon>
        <taxon>Fagales</taxon>
        <taxon>Fagaceae</taxon>
        <taxon>Fagus</taxon>
    </lineage>
</organism>
<dbReference type="Gene3D" id="3.30.40.10">
    <property type="entry name" value="Zinc/RING finger domain, C3HC4 (zinc finger)"/>
    <property type="match status" value="1"/>
</dbReference>
<accession>A0A2N9IJS7</accession>
<dbReference type="GO" id="GO:0005737">
    <property type="term" value="C:cytoplasm"/>
    <property type="evidence" value="ECO:0007669"/>
    <property type="project" value="TreeGrafter"/>
</dbReference>
<dbReference type="Pfam" id="PF13639">
    <property type="entry name" value="zf-RING_2"/>
    <property type="match status" value="1"/>
</dbReference>
<reference evidence="8" key="1">
    <citation type="submission" date="2018-02" db="EMBL/GenBank/DDBJ databases">
        <authorList>
            <person name="Cohen D.B."/>
            <person name="Kent A.D."/>
        </authorList>
    </citation>
    <scope>NUCLEOTIDE SEQUENCE</scope>
</reference>
<feature type="domain" description="RING-type" evidence="7">
    <location>
        <begin position="145"/>
        <end position="186"/>
    </location>
</feature>
<proteinExistence type="predicted"/>
<comment type="catalytic activity">
    <reaction evidence="1">
        <text>S-ubiquitinyl-[E2 ubiquitin-conjugating enzyme]-L-cysteine + [acceptor protein]-L-lysine = [E2 ubiquitin-conjugating enzyme]-L-cysteine + N(6)-ubiquitinyl-[acceptor protein]-L-lysine.</text>
        <dbReference type="EC" id="2.3.2.27"/>
    </reaction>
</comment>
<evidence type="ECO:0000256" key="4">
    <source>
        <dbReference type="ARBA" id="ARBA00022771"/>
    </source>
</evidence>
<dbReference type="GO" id="GO:0008270">
    <property type="term" value="F:zinc ion binding"/>
    <property type="evidence" value="ECO:0007669"/>
    <property type="project" value="UniProtKB-KW"/>
</dbReference>
<dbReference type="EMBL" id="OIVN01005868">
    <property type="protein sequence ID" value="SPD24293.1"/>
    <property type="molecule type" value="Genomic_DNA"/>
</dbReference>
<keyword evidence="5" id="KW-0862">Zinc</keyword>
<evidence type="ECO:0000256" key="5">
    <source>
        <dbReference type="ARBA" id="ARBA00022833"/>
    </source>
</evidence>
<dbReference type="PROSITE" id="PS50089">
    <property type="entry name" value="ZF_RING_2"/>
    <property type="match status" value="1"/>
</dbReference>
<dbReference type="PANTHER" id="PTHR15710">
    <property type="entry name" value="E3 UBIQUITIN-PROTEIN LIGASE PRAJA"/>
    <property type="match status" value="1"/>
</dbReference>
<evidence type="ECO:0000256" key="2">
    <source>
        <dbReference type="ARBA" id="ARBA00012483"/>
    </source>
</evidence>
<evidence type="ECO:0000313" key="8">
    <source>
        <dbReference type="EMBL" id="SPD24293.1"/>
    </source>
</evidence>
<keyword evidence="4 6" id="KW-0863">Zinc-finger</keyword>
<evidence type="ECO:0000256" key="1">
    <source>
        <dbReference type="ARBA" id="ARBA00000900"/>
    </source>
</evidence>